<gene>
    <name evidence="1" type="ORF">FWK35_00023327</name>
</gene>
<accession>A0A6G0WHZ9</accession>
<organism evidence="1 2">
    <name type="scientific">Aphis craccivora</name>
    <name type="common">Cowpea aphid</name>
    <dbReference type="NCBI Taxonomy" id="307492"/>
    <lineage>
        <taxon>Eukaryota</taxon>
        <taxon>Metazoa</taxon>
        <taxon>Ecdysozoa</taxon>
        <taxon>Arthropoda</taxon>
        <taxon>Hexapoda</taxon>
        <taxon>Insecta</taxon>
        <taxon>Pterygota</taxon>
        <taxon>Neoptera</taxon>
        <taxon>Paraneoptera</taxon>
        <taxon>Hemiptera</taxon>
        <taxon>Sternorrhyncha</taxon>
        <taxon>Aphidomorpha</taxon>
        <taxon>Aphidoidea</taxon>
        <taxon>Aphididae</taxon>
        <taxon>Aphidini</taxon>
        <taxon>Aphis</taxon>
        <taxon>Aphis</taxon>
    </lineage>
</organism>
<evidence type="ECO:0000313" key="1">
    <source>
        <dbReference type="EMBL" id="KAF0726822.1"/>
    </source>
</evidence>
<dbReference type="AlphaFoldDB" id="A0A6G0WHZ9"/>
<dbReference type="Proteomes" id="UP000478052">
    <property type="component" value="Unassembled WGS sequence"/>
</dbReference>
<reference evidence="1 2" key="1">
    <citation type="submission" date="2019-08" db="EMBL/GenBank/DDBJ databases">
        <title>Whole genome of Aphis craccivora.</title>
        <authorList>
            <person name="Voronova N.V."/>
            <person name="Shulinski R.S."/>
            <person name="Bandarenka Y.V."/>
            <person name="Zhorov D.G."/>
            <person name="Warner D."/>
        </authorList>
    </citation>
    <scope>NUCLEOTIDE SEQUENCE [LARGE SCALE GENOMIC DNA]</scope>
    <source>
        <strain evidence="1">180601</strain>
        <tissue evidence="1">Whole Body</tissue>
    </source>
</reference>
<keyword evidence="2" id="KW-1185">Reference proteome</keyword>
<dbReference type="EMBL" id="VUJU01008712">
    <property type="protein sequence ID" value="KAF0726822.1"/>
    <property type="molecule type" value="Genomic_DNA"/>
</dbReference>
<name>A0A6G0WHZ9_APHCR</name>
<proteinExistence type="predicted"/>
<evidence type="ECO:0000313" key="2">
    <source>
        <dbReference type="Proteomes" id="UP000478052"/>
    </source>
</evidence>
<comment type="caution">
    <text evidence="1">The sequence shown here is derived from an EMBL/GenBank/DDBJ whole genome shotgun (WGS) entry which is preliminary data.</text>
</comment>
<protein>
    <submittedName>
        <fullName evidence="1">Uncharacterized protein</fullName>
    </submittedName>
</protein>
<sequence>MNLNARFQTLLDFLKFFPYESGFPNEWTHSEIAMSMERIRILHSELSELLKIFISGFGPLLLSFFKRKMISYLRLYRISNLHADIK</sequence>